<accession>I2H175</accession>
<keyword evidence="3" id="KW-0539">Nucleus</keyword>
<reference evidence="9 10" key="1">
    <citation type="journal article" date="2011" name="Proc. Natl. Acad. Sci. U.S.A.">
        <title>Evolutionary erosion of yeast sex chromosomes by mating-type switching accidents.</title>
        <authorList>
            <person name="Gordon J.L."/>
            <person name="Armisen D."/>
            <person name="Proux-Wera E."/>
            <person name="Oheigeartaigh S.S."/>
            <person name="Byrne K.P."/>
            <person name="Wolfe K.H."/>
        </authorList>
    </citation>
    <scope>NUCLEOTIDE SEQUENCE [LARGE SCALE GENOMIC DNA]</scope>
    <source>
        <strain evidence="10">ATCC 34711 / CBS 6284 / DSM 70876 / NBRC 10599 / NRRL Y-10934 / UCD 77-7</strain>
    </source>
</reference>
<evidence type="ECO:0000256" key="6">
    <source>
        <dbReference type="SAM" id="MobiDB-lite"/>
    </source>
</evidence>
<organism evidence="9 10">
    <name type="scientific">Henningerozyma blattae (strain ATCC 34711 / CBS 6284 / DSM 70876 / NBRC 10599 / NRRL Y-10934 / UCD 77-7)</name>
    <name type="common">Yeast</name>
    <name type="synonym">Tetrapisispora blattae</name>
    <dbReference type="NCBI Taxonomy" id="1071380"/>
    <lineage>
        <taxon>Eukaryota</taxon>
        <taxon>Fungi</taxon>
        <taxon>Dikarya</taxon>
        <taxon>Ascomycota</taxon>
        <taxon>Saccharomycotina</taxon>
        <taxon>Saccharomycetes</taxon>
        <taxon>Saccharomycetales</taxon>
        <taxon>Saccharomycetaceae</taxon>
        <taxon>Henningerozyma</taxon>
    </lineage>
</organism>
<dbReference type="KEGG" id="tbl:TBLA_0C03230"/>
<evidence type="ECO:0000256" key="5">
    <source>
        <dbReference type="ARBA" id="ARBA00033464"/>
    </source>
</evidence>
<evidence type="ECO:0000256" key="2">
    <source>
        <dbReference type="ARBA" id="ARBA00019062"/>
    </source>
</evidence>
<feature type="domain" description="Rnh202 triple barrel" evidence="8">
    <location>
        <begin position="7"/>
        <end position="86"/>
    </location>
</feature>
<evidence type="ECO:0000256" key="4">
    <source>
        <dbReference type="ARBA" id="ARBA00024778"/>
    </source>
</evidence>
<evidence type="ECO:0000259" key="8">
    <source>
        <dbReference type="Pfam" id="PF17745"/>
    </source>
</evidence>
<dbReference type="Gene3D" id="1.10.20.120">
    <property type="match status" value="1"/>
</dbReference>
<dbReference type="InParanoid" id="I2H175"/>
<feature type="domain" description="Ribonuclease H2 subunit B wHTH" evidence="7">
    <location>
        <begin position="89"/>
        <end position="221"/>
    </location>
</feature>
<name>I2H175_HENB6</name>
<gene>
    <name evidence="9" type="primary">TBLA0C03230</name>
    <name evidence="9" type="ORF">TBLA_0C03230</name>
</gene>
<keyword evidence="10" id="KW-1185">Reference proteome</keyword>
<evidence type="ECO:0000313" key="10">
    <source>
        <dbReference type="Proteomes" id="UP000002866"/>
    </source>
</evidence>
<evidence type="ECO:0000259" key="7">
    <source>
        <dbReference type="Pfam" id="PF09468"/>
    </source>
</evidence>
<evidence type="ECO:0000256" key="1">
    <source>
        <dbReference type="ARBA" id="ARBA00004123"/>
    </source>
</evidence>
<dbReference type="InterPro" id="IPR041195">
    <property type="entry name" value="Rnh202_N"/>
</dbReference>
<comment type="subcellular location">
    <subcellularLocation>
        <location evidence="1">Nucleus</location>
    </subcellularLocation>
</comment>
<dbReference type="PANTHER" id="PTHR13383:SF11">
    <property type="entry name" value="RIBONUCLEASE H2 SUBUNIT B"/>
    <property type="match status" value="1"/>
</dbReference>
<dbReference type="GeneID" id="14495107"/>
<dbReference type="GO" id="GO:0006401">
    <property type="term" value="P:RNA catabolic process"/>
    <property type="evidence" value="ECO:0007669"/>
    <property type="project" value="TreeGrafter"/>
</dbReference>
<dbReference type="RefSeq" id="XP_004179646.1">
    <property type="nucleotide sequence ID" value="XM_004179598.1"/>
</dbReference>
<dbReference type="HOGENOM" id="CLU_891918_0_0_1"/>
<dbReference type="InterPro" id="IPR019024">
    <property type="entry name" value="RNase_H2_suB_wHTH"/>
</dbReference>
<dbReference type="FunCoup" id="I2H175">
    <property type="interactions" value="98"/>
</dbReference>
<dbReference type="Pfam" id="PF09468">
    <property type="entry name" value="RNase_H2-Ydr279"/>
    <property type="match status" value="1"/>
</dbReference>
<dbReference type="GO" id="GO:0032299">
    <property type="term" value="C:ribonuclease H2 complex"/>
    <property type="evidence" value="ECO:0007669"/>
    <property type="project" value="InterPro"/>
</dbReference>
<comment type="function">
    <text evidence="4">Non catalytic subunit of RNase H2, an endonuclease that specifically degrades the RNA of RNA:DNA hybrids. Participates in DNA replication, possibly by mediating the removal of lagging-strand Okazaki fragment RNA primers during DNA replication. Mediates the excision of single ribonucleotides from DNA:RNA duplexes.</text>
</comment>
<dbReference type="PANTHER" id="PTHR13383">
    <property type="entry name" value="RIBONUCLEASE H2 SUBUNIT B"/>
    <property type="match status" value="1"/>
</dbReference>
<dbReference type="EMBL" id="HE806318">
    <property type="protein sequence ID" value="CCH60127.1"/>
    <property type="molecule type" value="Genomic_DNA"/>
</dbReference>
<dbReference type="GO" id="GO:0005654">
    <property type="term" value="C:nucleoplasm"/>
    <property type="evidence" value="ECO:0007669"/>
    <property type="project" value="TreeGrafter"/>
</dbReference>
<protein>
    <recommendedName>
        <fullName evidence="2">Ribonuclease H2 subunit B</fullName>
    </recommendedName>
    <alternativeName>
        <fullName evidence="5">Ribonuclease HI subunit B</fullName>
    </alternativeName>
</protein>
<dbReference type="Proteomes" id="UP000002866">
    <property type="component" value="Chromosome 3"/>
</dbReference>
<dbReference type="Pfam" id="PF17745">
    <property type="entry name" value="Ydr279_N"/>
    <property type="match status" value="1"/>
</dbReference>
<feature type="compositionally biased region" description="Polar residues" evidence="6">
    <location>
        <begin position="261"/>
        <end position="275"/>
    </location>
</feature>
<dbReference type="AlphaFoldDB" id="I2H175"/>
<evidence type="ECO:0000256" key="3">
    <source>
        <dbReference type="ARBA" id="ARBA00023242"/>
    </source>
</evidence>
<dbReference type="STRING" id="1071380.I2H175"/>
<evidence type="ECO:0000313" key="9">
    <source>
        <dbReference type="EMBL" id="CCH60127.1"/>
    </source>
</evidence>
<sequence>MKQVVVCPDNIESLKQIVFPHPHDGTPRLTLVLANDGCLYRLHNTRLGKSVEATENQGRDIYMKSIMVSTGDILENGSLYHLTKYNLAFALCSLPEAVSQEDEPPRYQLPCELQSMLAQVHGSHWTQIPTLIFQNALKSVSISVDEAGDTYYALNTCKCIEFLISVVDKLSTHLPPSLLKLIPKSTSQNDSDLLLNKQRSLLLACDLLRSELSSTVFNLLMDQPSIQEANDKVKSHEAKLLQSRAATTSLLDLAHPTALSTSGNFPTSSMSNRLANNNSTNNKKKTKNDNKVKISKGAIDNFFKSKKKDASK</sequence>
<proteinExistence type="predicted"/>
<feature type="region of interest" description="Disordered" evidence="6">
    <location>
        <begin position="261"/>
        <end position="291"/>
    </location>
</feature>
<dbReference type="InterPro" id="IPR040456">
    <property type="entry name" value="RNase_H2_suB"/>
</dbReference>